<evidence type="ECO:0000313" key="3">
    <source>
        <dbReference type="Proteomes" id="UP000242715"/>
    </source>
</evidence>
<dbReference type="Pfam" id="PF13606">
    <property type="entry name" value="Ank_3"/>
    <property type="match status" value="1"/>
</dbReference>
<evidence type="ECO:0008006" key="4">
    <source>
        <dbReference type="Google" id="ProtNLM"/>
    </source>
</evidence>
<dbReference type="GO" id="GO:0005886">
    <property type="term" value="C:plasma membrane"/>
    <property type="evidence" value="ECO:0007669"/>
    <property type="project" value="UniProtKB-SubCell"/>
</dbReference>
<dbReference type="OrthoDB" id="1425261at2759"/>
<accession>A0A2Z6PIP8</accession>
<dbReference type="EMBL" id="DF974763">
    <property type="protein sequence ID" value="GAU50422.1"/>
    <property type="molecule type" value="Genomic_DNA"/>
</dbReference>
<evidence type="ECO:0000313" key="2">
    <source>
        <dbReference type="EMBL" id="GAU50422.1"/>
    </source>
</evidence>
<comment type="subcellular location">
    <subcellularLocation>
        <location evidence="1">Cell membrane</location>
        <topology evidence="1">Peripheral membrane protein</topology>
        <orientation evidence="1">Cytoplasmic side</orientation>
    </subcellularLocation>
</comment>
<keyword evidence="3" id="KW-1185">Reference proteome</keyword>
<dbReference type="Gene3D" id="1.25.40.20">
    <property type="entry name" value="Ankyrin repeat-containing domain"/>
    <property type="match status" value="1"/>
</dbReference>
<sequence>MTPLTMAASYGRSDMARHLFNHNIDILEEEEMNALFFICIKNDLYDLALQMVGKKSTLALIRNKNNETGLHVLARKPFGLGKSW</sequence>
<dbReference type="AlphaFoldDB" id="A0A2Z6PIP8"/>
<gene>
    <name evidence="2" type="ORF">TSUD_300220</name>
</gene>
<dbReference type="Proteomes" id="UP000242715">
    <property type="component" value="Unassembled WGS sequence"/>
</dbReference>
<reference evidence="3" key="1">
    <citation type="journal article" date="2017" name="Front. Plant Sci.">
        <title>Climate Clever Clovers: New Paradigm to Reduce the Environmental Footprint of Ruminants by Breeding Low Methanogenic Forages Utilizing Haplotype Variation.</title>
        <authorList>
            <person name="Kaur P."/>
            <person name="Appels R."/>
            <person name="Bayer P.E."/>
            <person name="Keeble-Gagnere G."/>
            <person name="Wang J."/>
            <person name="Hirakawa H."/>
            <person name="Shirasawa K."/>
            <person name="Vercoe P."/>
            <person name="Stefanova K."/>
            <person name="Durmic Z."/>
            <person name="Nichols P."/>
            <person name="Revell C."/>
            <person name="Isobe S.N."/>
            <person name="Edwards D."/>
            <person name="Erskine W."/>
        </authorList>
    </citation>
    <scope>NUCLEOTIDE SEQUENCE [LARGE SCALE GENOMIC DNA]</scope>
    <source>
        <strain evidence="3">cv. Daliak</strain>
    </source>
</reference>
<protein>
    <recommendedName>
        <fullName evidence="4">Ankyrin repeat-containing protein</fullName>
    </recommendedName>
</protein>
<evidence type="ECO:0000256" key="1">
    <source>
        <dbReference type="ARBA" id="ARBA00004413"/>
    </source>
</evidence>
<organism evidence="2 3">
    <name type="scientific">Trifolium subterraneum</name>
    <name type="common">Subterranean clover</name>
    <dbReference type="NCBI Taxonomy" id="3900"/>
    <lineage>
        <taxon>Eukaryota</taxon>
        <taxon>Viridiplantae</taxon>
        <taxon>Streptophyta</taxon>
        <taxon>Embryophyta</taxon>
        <taxon>Tracheophyta</taxon>
        <taxon>Spermatophyta</taxon>
        <taxon>Magnoliopsida</taxon>
        <taxon>eudicotyledons</taxon>
        <taxon>Gunneridae</taxon>
        <taxon>Pentapetalae</taxon>
        <taxon>rosids</taxon>
        <taxon>fabids</taxon>
        <taxon>Fabales</taxon>
        <taxon>Fabaceae</taxon>
        <taxon>Papilionoideae</taxon>
        <taxon>50 kb inversion clade</taxon>
        <taxon>NPAAA clade</taxon>
        <taxon>Hologalegina</taxon>
        <taxon>IRL clade</taxon>
        <taxon>Trifolieae</taxon>
        <taxon>Trifolium</taxon>
    </lineage>
</organism>
<proteinExistence type="predicted"/>
<dbReference type="InterPro" id="IPR002110">
    <property type="entry name" value="Ankyrin_rpt"/>
</dbReference>
<dbReference type="SUPFAM" id="SSF48403">
    <property type="entry name" value="Ankyrin repeat"/>
    <property type="match status" value="1"/>
</dbReference>
<dbReference type="InterPro" id="IPR036770">
    <property type="entry name" value="Ankyrin_rpt-contain_sf"/>
</dbReference>
<name>A0A2Z6PIP8_TRISU</name>